<dbReference type="Gene3D" id="2.30.30.40">
    <property type="entry name" value="SH3 Domains"/>
    <property type="match status" value="1"/>
</dbReference>
<dbReference type="Pfam" id="PF02895">
    <property type="entry name" value="H-kinase_dim"/>
    <property type="match status" value="1"/>
</dbReference>
<dbReference type="AlphaFoldDB" id="A0A365U5U7"/>
<feature type="region of interest" description="Disordered" evidence="13">
    <location>
        <begin position="124"/>
        <end position="145"/>
    </location>
</feature>
<dbReference type="Pfam" id="PF01584">
    <property type="entry name" value="CheW"/>
    <property type="match status" value="1"/>
</dbReference>
<dbReference type="FunFam" id="3.30.565.10:FF:000016">
    <property type="entry name" value="Chemotaxis protein CheA, putative"/>
    <property type="match status" value="1"/>
</dbReference>
<dbReference type="InterPro" id="IPR036097">
    <property type="entry name" value="HisK_dim/P_sf"/>
</dbReference>
<name>A0A365U5U7_9RHOB</name>
<dbReference type="PROSITE" id="PS50851">
    <property type="entry name" value="CHEW"/>
    <property type="match status" value="1"/>
</dbReference>
<dbReference type="GO" id="GO:0000155">
    <property type="term" value="F:phosphorelay sensor kinase activity"/>
    <property type="evidence" value="ECO:0007669"/>
    <property type="project" value="InterPro"/>
</dbReference>
<dbReference type="GO" id="GO:0006935">
    <property type="term" value="P:chemotaxis"/>
    <property type="evidence" value="ECO:0007669"/>
    <property type="project" value="UniProtKB-KW"/>
</dbReference>
<evidence type="ECO:0000256" key="6">
    <source>
        <dbReference type="ARBA" id="ARBA00022679"/>
    </source>
</evidence>
<dbReference type="Pfam" id="PF02518">
    <property type="entry name" value="HATPase_c"/>
    <property type="match status" value="1"/>
</dbReference>
<keyword evidence="18" id="KW-1185">Reference proteome</keyword>
<evidence type="ECO:0000256" key="9">
    <source>
        <dbReference type="ARBA" id="ARBA00022840"/>
    </source>
</evidence>
<dbReference type="InterPro" id="IPR051315">
    <property type="entry name" value="Bact_Chemotaxis_CheA"/>
</dbReference>
<evidence type="ECO:0000256" key="8">
    <source>
        <dbReference type="ARBA" id="ARBA00022777"/>
    </source>
</evidence>
<dbReference type="SMART" id="SM00260">
    <property type="entry name" value="CheW"/>
    <property type="match status" value="1"/>
</dbReference>
<evidence type="ECO:0000256" key="3">
    <source>
        <dbReference type="ARBA" id="ARBA00021495"/>
    </source>
</evidence>
<dbReference type="InterPro" id="IPR036641">
    <property type="entry name" value="HPT_dom_sf"/>
</dbReference>
<dbReference type="PROSITE" id="PS50894">
    <property type="entry name" value="HPT"/>
    <property type="match status" value="1"/>
</dbReference>
<dbReference type="PANTHER" id="PTHR43395">
    <property type="entry name" value="SENSOR HISTIDINE KINASE CHEA"/>
    <property type="match status" value="1"/>
</dbReference>
<reference evidence="17 18" key="1">
    <citation type="submission" date="2018-07" db="EMBL/GenBank/DDBJ databases">
        <title>Rhodosalinus sp. strain E84T genomic sequence and assembly.</title>
        <authorList>
            <person name="Liu Z.-W."/>
            <person name="Lu D.-C."/>
        </authorList>
    </citation>
    <scope>NUCLEOTIDE SEQUENCE [LARGE SCALE GENOMIC DNA]</scope>
    <source>
        <strain evidence="17 18">E84</strain>
    </source>
</reference>
<dbReference type="EC" id="2.7.13.3" evidence="2"/>
<dbReference type="EMBL" id="QNTQ01000037">
    <property type="protein sequence ID" value="RBI82567.1"/>
    <property type="molecule type" value="Genomic_DNA"/>
</dbReference>
<sequence>MPGGDALRETFFQECDELLEIMSDGLSRLEDEQPGGETVNALFRAVHSIKGGAGAFGFDRLVRLAHALETLLDDIRADRVNARPVLPVLLRAGDRLHDLVEAERDGHSADAVRDLEQLLRELAAASGSPEPSPAPAGGSEAEPDDFGFVPTSIPIDLMPVGDEVVPQPGHRLRFAPAQSLYRRGNDPIPLLRALRDLGELHVDCELAELPPLSDMQWDGSYLAWRLDCGANLSREDVLDVFEFVEEDATLELLDEAPTTEAPAPPASPEAPAPTGTGSADREPAAASTERGTSSGIAGPRRAIRVELDRVDRLINLVGELVIGEAMLSQSLAQSGAGHDPGVIAALGQLKQLSTELQERIMAIRAQSVKTLFQRMARIVREAAAATGRDVRLICEGENTEVDKTVIERLSDPLTHMLRNAVDHGIEPPDRRVAAGKPREGIVRLSAAHRSGQIVIEITDDGAGIDPEKVFARAVERGLVPPDAELTEQEVHNLLFEPGFSTTQEVSDLSGRGVGMDVVRTEIQALGGRVSLSSVKGHGTTLTISLPLTLAVAEGMLVEVAGETLIVPSTSLRETMRAGDAITQRLGAGPPVLSLRGALIPIVDLGEALAYRQRPDDLSSNSVLIVESLSGRRIGLAVDRILGQREVVIKGLSENYGRIPGIAAATILGDGRIALIIDIEQIACGDGTAADRKPHVVAGVS</sequence>
<keyword evidence="9" id="KW-0067">ATP-binding</keyword>
<dbReference type="SUPFAM" id="SSF55874">
    <property type="entry name" value="ATPase domain of HSP90 chaperone/DNA topoisomerase II/histidine kinase"/>
    <property type="match status" value="1"/>
</dbReference>
<dbReference type="CDD" id="cd00731">
    <property type="entry name" value="CheA_reg"/>
    <property type="match status" value="1"/>
</dbReference>
<keyword evidence="8" id="KW-0418">Kinase</keyword>
<keyword evidence="10" id="KW-0902">Two-component regulatory system</keyword>
<feature type="compositionally biased region" description="Low complexity" evidence="13">
    <location>
        <begin position="124"/>
        <end position="140"/>
    </location>
</feature>
<proteinExistence type="predicted"/>
<dbReference type="SMART" id="SM00073">
    <property type="entry name" value="HPT"/>
    <property type="match status" value="1"/>
</dbReference>
<accession>A0A365U5U7</accession>
<dbReference type="SUPFAM" id="SSF47226">
    <property type="entry name" value="Histidine-containing phosphotransfer domain, HPT domain"/>
    <property type="match status" value="1"/>
</dbReference>
<feature type="compositionally biased region" description="Pro residues" evidence="13">
    <location>
        <begin position="262"/>
        <end position="271"/>
    </location>
</feature>
<evidence type="ECO:0000259" key="14">
    <source>
        <dbReference type="PROSITE" id="PS50109"/>
    </source>
</evidence>
<evidence type="ECO:0000259" key="16">
    <source>
        <dbReference type="PROSITE" id="PS50894"/>
    </source>
</evidence>
<evidence type="ECO:0000256" key="2">
    <source>
        <dbReference type="ARBA" id="ARBA00012438"/>
    </source>
</evidence>
<dbReference type="SMART" id="SM01231">
    <property type="entry name" value="H-kinase_dim"/>
    <property type="match status" value="1"/>
</dbReference>
<feature type="modified residue" description="Phosphohistidine" evidence="12">
    <location>
        <position position="47"/>
    </location>
</feature>
<dbReference type="InterPro" id="IPR008207">
    <property type="entry name" value="Sig_transdc_His_kin_Hpt_dom"/>
</dbReference>
<evidence type="ECO:0000256" key="4">
    <source>
        <dbReference type="ARBA" id="ARBA00022500"/>
    </source>
</evidence>
<keyword evidence="4" id="KW-0145">Chemotaxis</keyword>
<feature type="domain" description="CheW-like" evidence="15">
    <location>
        <begin position="551"/>
        <end position="687"/>
    </location>
</feature>
<dbReference type="InterPro" id="IPR005467">
    <property type="entry name" value="His_kinase_dom"/>
</dbReference>
<dbReference type="FunFam" id="2.30.30.40:FF:000048">
    <property type="entry name" value="Chemotaxis protein CheA, putative"/>
    <property type="match status" value="1"/>
</dbReference>
<dbReference type="Gene3D" id="3.30.565.10">
    <property type="entry name" value="Histidine kinase-like ATPase, C-terminal domain"/>
    <property type="match status" value="1"/>
</dbReference>
<evidence type="ECO:0000256" key="1">
    <source>
        <dbReference type="ARBA" id="ARBA00000085"/>
    </source>
</evidence>
<dbReference type="PRINTS" id="PR00344">
    <property type="entry name" value="BCTRLSENSOR"/>
</dbReference>
<keyword evidence="6" id="KW-0808">Transferase</keyword>
<dbReference type="PANTHER" id="PTHR43395:SF10">
    <property type="entry name" value="CHEMOTAXIS PROTEIN CHEA"/>
    <property type="match status" value="1"/>
</dbReference>
<feature type="domain" description="HPt" evidence="16">
    <location>
        <begin position="1"/>
        <end position="103"/>
    </location>
</feature>
<dbReference type="InterPro" id="IPR004358">
    <property type="entry name" value="Sig_transdc_His_kin-like_C"/>
</dbReference>
<dbReference type="Gene3D" id="1.10.287.560">
    <property type="entry name" value="Histidine kinase CheA-like, homodimeric domain"/>
    <property type="match status" value="1"/>
</dbReference>
<dbReference type="InterPro" id="IPR036890">
    <property type="entry name" value="HATPase_C_sf"/>
</dbReference>
<keyword evidence="5 12" id="KW-0597">Phosphoprotein</keyword>
<evidence type="ECO:0000256" key="12">
    <source>
        <dbReference type="PROSITE-ProRule" id="PRU00110"/>
    </source>
</evidence>
<feature type="region of interest" description="Disordered" evidence="13">
    <location>
        <begin position="256"/>
        <end position="297"/>
    </location>
</feature>
<evidence type="ECO:0000313" key="17">
    <source>
        <dbReference type="EMBL" id="RBI82567.1"/>
    </source>
</evidence>
<dbReference type="PROSITE" id="PS50109">
    <property type="entry name" value="HIS_KIN"/>
    <property type="match status" value="1"/>
</dbReference>
<comment type="catalytic activity">
    <reaction evidence="1">
        <text>ATP + protein L-histidine = ADP + protein N-phospho-L-histidine.</text>
        <dbReference type="EC" id="2.7.13.3"/>
    </reaction>
</comment>
<comment type="caution">
    <text evidence="17">The sequence shown here is derived from an EMBL/GenBank/DDBJ whole genome shotgun (WGS) entry which is preliminary data.</text>
</comment>
<dbReference type="InterPro" id="IPR036061">
    <property type="entry name" value="CheW-like_dom_sf"/>
</dbReference>
<dbReference type="SUPFAM" id="SSF50341">
    <property type="entry name" value="CheW-like"/>
    <property type="match status" value="1"/>
</dbReference>
<dbReference type="InterPro" id="IPR003594">
    <property type="entry name" value="HATPase_dom"/>
</dbReference>
<evidence type="ECO:0000259" key="15">
    <source>
        <dbReference type="PROSITE" id="PS50851"/>
    </source>
</evidence>
<evidence type="ECO:0000313" key="18">
    <source>
        <dbReference type="Proteomes" id="UP000253370"/>
    </source>
</evidence>
<dbReference type="InterPro" id="IPR037006">
    <property type="entry name" value="CheA-like_homodim_sf"/>
</dbReference>
<dbReference type="OrthoDB" id="9803176at2"/>
<protein>
    <recommendedName>
        <fullName evidence="3">Chemotaxis protein CheA</fullName>
        <ecNumber evidence="2">2.7.13.3</ecNumber>
    </recommendedName>
</protein>
<dbReference type="CDD" id="cd16916">
    <property type="entry name" value="HATPase_CheA-like"/>
    <property type="match status" value="1"/>
</dbReference>
<dbReference type="Proteomes" id="UP000253370">
    <property type="component" value="Unassembled WGS sequence"/>
</dbReference>
<evidence type="ECO:0000256" key="13">
    <source>
        <dbReference type="SAM" id="MobiDB-lite"/>
    </source>
</evidence>
<dbReference type="InterPro" id="IPR002545">
    <property type="entry name" value="CheW-lke_dom"/>
</dbReference>
<dbReference type="Pfam" id="PF01627">
    <property type="entry name" value="Hpt"/>
    <property type="match status" value="1"/>
</dbReference>
<evidence type="ECO:0000256" key="10">
    <source>
        <dbReference type="ARBA" id="ARBA00023012"/>
    </source>
</evidence>
<dbReference type="RefSeq" id="WP_113290989.1">
    <property type="nucleotide sequence ID" value="NZ_QNTQ01000037.1"/>
</dbReference>
<dbReference type="CDD" id="cd00088">
    <property type="entry name" value="HPT"/>
    <property type="match status" value="1"/>
</dbReference>
<gene>
    <name evidence="17" type="ORF">DRV85_18695</name>
</gene>
<evidence type="ECO:0000256" key="5">
    <source>
        <dbReference type="ARBA" id="ARBA00022553"/>
    </source>
</evidence>
<comment type="function">
    <text evidence="11">Involved in the transmission of sensory signals from the chemoreceptors to the flagellar motors. CheA is autophosphorylated; it can transfer its phosphate group to either CheB or CheY.</text>
</comment>
<dbReference type="GO" id="GO:0005524">
    <property type="term" value="F:ATP binding"/>
    <property type="evidence" value="ECO:0007669"/>
    <property type="project" value="UniProtKB-KW"/>
</dbReference>
<dbReference type="GO" id="GO:0005737">
    <property type="term" value="C:cytoplasm"/>
    <property type="evidence" value="ECO:0007669"/>
    <property type="project" value="InterPro"/>
</dbReference>
<dbReference type="SUPFAM" id="SSF47384">
    <property type="entry name" value="Homodimeric domain of signal transducing histidine kinase"/>
    <property type="match status" value="1"/>
</dbReference>
<dbReference type="SMART" id="SM00387">
    <property type="entry name" value="HATPase_c"/>
    <property type="match status" value="1"/>
</dbReference>
<organism evidence="17 18">
    <name type="scientific">Rhodosalinus halophilus</name>
    <dbReference type="NCBI Taxonomy" id="2259333"/>
    <lineage>
        <taxon>Bacteria</taxon>
        <taxon>Pseudomonadati</taxon>
        <taxon>Pseudomonadota</taxon>
        <taxon>Alphaproteobacteria</taxon>
        <taxon>Rhodobacterales</taxon>
        <taxon>Paracoccaceae</taxon>
        <taxon>Rhodosalinus</taxon>
    </lineage>
</organism>
<feature type="domain" description="Histidine kinase" evidence="14">
    <location>
        <begin position="348"/>
        <end position="549"/>
    </location>
</feature>
<evidence type="ECO:0000256" key="11">
    <source>
        <dbReference type="ARBA" id="ARBA00035100"/>
    </source>
</evidence>
<keyword evidence="7" id="KW-0547">Nucleotide-binding</keyword>
<evidence type="ECO:0000256" key="7">
    <source>
        <dbReference type="ARBA" id="ARBA00022741"/>
    </source>
</evidence>
<dbReference type="Gene3D" id="1.20.120.160">
    <property type="entry name" value="HPT domain"/>
    <property type="match status" value="1"/>
</dbReference>
<dbReference type="InterPro" id="IPR004105">
    <property type="entry name" value="CheA-like_dim"/>
</dbReference>